<dbReference type="GO" id="GO:0008839">
    <property type="term" value="F:4-hydroxy-tetrahydrodipicolinate reductase"/>
    <property type="evidence" value="ECO:0007669"/>
    <property type="project" value="UniProtKB-UniRule"/>
</dbReference>
<proteinExistence type="inferred from homology"/>
<accession>A0A9X4XBE7</accession>
<dbReference type="InterPro" id="IPR022664">
    <property type="entry name" value="DapB_N_CS"/>
</dbReference>
<evidence type="ECO:0000256" key="5">
    <source>
        <dbReference type="ARBA" id="ARBA00022915"/>
    </source>
</evidence>
<dbReference type="InterPro" id="IPR000846">
    <property type="entry name" value="DapB_N"/>
</dbReference>
<comment type="caution">
    <text evidence="16">The sequence shown here is derived from an EMBL/GenBank/DDBJ whole genome shotgun (WGS) entry which is preliminary data.</text>
</comment>
<evidence type="ECO:0000256" key="8">
    <source>
        <dbReference type="ARBA" id="ARBA00023154"/>
    </source>
</evidence>
<dbReference type="AlphaFoldDB" id="A0A9X4XBE7"/>
<evidence type="ECO:0000256" key="1">
    <source>
        <dbReference type="ARBA" id="ARBA00006642"/>
    </source>
</evidence>
<evidence type="ECO:0000256" key="10">
    <source>
        <dbReference type="ARBA" id="ARBA00038983"/>
    </source>
</evidence>
<dbReference type="CDD" id="cd02274">
    <property type="entry name" value="DHDPR_N"/>
    <property type="match status" value="1"/>
</dbReference>
<dbReference type="InterPro" id="IPR023940">
    <property type="entry name" value="DHDPR_bac"/>
</dbReference>
<keyword evidence="3" id="KW-0028">Amino-acid biosynthesis</keyword>
<dbReference type="SUPFAM" id="SSF55347">
    <property type="entry name" value="Glyceraldehyde-3-phosphate dehydrogenase-like, C-terminal domain"/>
    <property type="match status" value="1"/>
</dbReference>
<evidence type="ECO:0000256" key="9">
    <source>
        <dbReference type="ARBA" id="ARBA00037922"/>
    </source>
</evidence>
<feature type="domain" description="Dihydrodipicolinate reductase N-terminal" evidence="14">
    <location>
        <begin position="3"/>
        <end position="116"/>
    </location>
</feature>
<dbReference type="GO" id="GO:0005829">
    <property type="term" value="C:cytosol"/>
    <property type="evidence" value="ECO:0007669"/>
    <property type="project" value="TreeGrafter"/>
</dbReference>
<feature type="domain" description="Dihydrodipicolinate reductase C-terminal" evidence="15">
    <location>
        <begin position="119"/>
        <end position="234"/>
    </location>
</feature>
<dbReference type="GO" id="GO:0009089">
    <property type="term" value="P:lysine biosynthetic process via diaminopimelate"/>
    <property type="evidence" value="ECO:0007669"/>
    <property type="project" value="UniProtKB-UniRule"/>
</dbReference>
<dbReference type="Pfam" id="PF01113">
    <property type="entry name" value="DapB_N"/>
    <property type="match status" value="1"/>
</dbReference>
<organism evidence="16 17">
    <name type="scientific">Turicibacter sanguinis</name>
    <dbReference type="NCBI Taxonomy" id="154288"/>
    <lineage>
        <taxon>Bacteria</taxon>
        <taxon>Bacillati</taxon>
        <taxon>Bacillota</taxon>
        <taxon>Erysipelotrichia</taxon>
        <taxon>Erysipelotrichales</taxon>
        <taxon>Turicibacteraceae</taxon>
        <taxon>Turicibacter</taxon>
    </lineage>
</organism>
<dbReference type="SUPFAM" id="SSF51735">
    <property type="entry name" value="NAD(P)-binding Rossmann-fold domains"/>
    <property type="match status" value="1"/>
</dbReference>
<dbReference type="InterPro" id="IPR022663">
    <property type="entry name" value="DapB_C"/>
</dbReference>
<gene>
    <name evidence="16" type="primary">dapB</name>
    <name evidence="16" type="ORF">GMA92_02685</name>
</gene>
<dbReference type="GO" id="GO:0019877">
    <property type="term" value="P:diaminopimelate biosynthetic process"/>
    <property type="evidence" value="ECO:0007669"/>
    <property type="project" value="UniProtKB-KW"/>
</dbReference>
<dbReference type="PIRSF" id="PIRSF000161">
    <property type="entry name" value="DHPR"/>
    <property type="match status" value="1"/>
</dbReference>
<evidence type="ECO:0000256" key="6">
    <source>
        <dbReference type="ARBA" id="ARBA00023002"/>
    </source>
</evidence>
<name>A0A9X4XBE7_9FIRM</name>
<reference evidence="16 17" key="1">
    <citation type="journal article" date="2019" name="Nat. Med.">
        <title>A library of human gut bacterial isolates paired with longitudinal multiomics data enables mechanistic microbiome research.</title>
        <authorList>
            <person name="Poyet M."/>
            <person name="Groussin M."/>
            <person name="Gibbons S.M."/>
            <person name="Avila-Pacheco J."/>
            <person name="Jiang X."/>
            <person name="Kearney S.M."/>
            <person name="Perrotta A.R."/>
            <person name="Berdy B."/>
            <person name="Zhao S."/>
            <person name="Lieberman T.D."/>
            <person name="Swanson P.K."/>
            <person name="Smith M."/>
            <person name="Roesemann S."/>
            <person name="Alexander J.E."/>
            <person name="Rich S.A."/>
            <person name="Livny J."/>
            <person name="Vlamakis H."/>
            <person name="Clish C."/>
            <person name="Bullock K."/>
            <person name="Deik A."/>
            <person name="Scott J."/>
            <person name="Pierce K.A."/>
            <person name="Xavier R.J."/>
            <person name="Alm E.J."/>
        </authorList>
    </citation>
    <scope>NUCLEOTIDE SEQUENCE [LARGE SCALE GENOMIC DNA]</scope>
    <source>
        <strain evidence="16 17">BIOML-A198</strain>
    </source>
</reference>
<comment type="pathway">
    <text evidence="9">Amino-acid biosynthesis; L-lysine biosynthesis via DAP pathway; (S)-tetrahydrodipicolinate from L-aspartate: step 4/4.</text>
</comment>
<dbReference type="Gene3D" id="3.40.50.720">
    <property type="entry name" value="NAD(P)-binding Rossmann-like Domain"/>
    <property type="match status" value="1"/>
</dbReference>
<evidence type="ECO:0000256" key="12">
    <source>
        <dbReference type="ARBA" id="ARBA00049396"/>
    </source>
</evidence>
<evidence type="ECO:0000256" key="13">
    <source>
        <dbReference type="NCBIfam" id="TIGR00036"/>
    </source>
</evidence>
<evidence type="ECO:0000259" key="15">
    <source>
        <dbReference type="Pfam" id="PF05173"/>
    </source>
</evidence>
<keyword evidence="6 16" id="KW-0560">Oxidoreductase</keyword>
<dbReference type="PROSITE" id="PS01298">
    <property type="entry name" value="DAPB"/>
    <property type="match status" value="1"/>
</dbReference>
<protein>
    <recommendedName>
        <fullName evidence="10 13">4-hydroxy-tetrahydrodipicolinate reductase</fullName>
        <ecNumber evidence="10 13">1.17.1.8</ecNumber>
    </recommendedName>
</protein>
<comment type="similarity">
    <text evidence="1">Belongs to the DapB family.</text>
</comment>
<dbReference type="Proteomes" id="UP000487649">
    <property type="component" value="Unassembled WGS sequence"/>
</dbReference>
<dbReference type="Gene3D" id="3.30.360.10">
    <property type="entry name" value="Dihydrodipicolinate Reductase, domain 2"/>
    <property type="match status" value="1"/>
</dbReference>
<dbReference type="Pfam" id="PF05173">
    <property type="entry name" value="DapB_C"/>
    <property type="match status" value="1"/>
</dbReference>
<keyword evidence="5" id="KW-0220">Diaminopimelate biosynthesis</keyword>
<comment type="catalytic activity">
    <reaction evidence="11">
        <text>(S)-2,3,4,5-tetrahydrodipicolinate + NADP(+) + H2O = (2S,4S)-4-hydroxy-2,3,4,5-tetrahydrodipicolinate + NADPH + H(+)</text>
        <dbReference type="Rhea" id="RHEA:35331"/>
        <dbReference type="ChEBI" id="CHEBI:15377"/>
        <dbReference type="ChEBI" id="CHEBI:15378"/>
        <dbReference type="ChEBI" id="CHEBI:16845"/>
        <dbReference type="ChEBI" id="CHEBI:57783"/>
        <dbReference type="ChEBI" id="CHEBI:58349"/>
        <dbReference type="ChEBI" id="CHEBI:67139"/>
        <dbReference type="EC" id="1.17.1.8"/>
    </reaction>
</comment>
<dbReference type="PANTHER" id="PTHR20836">
    <property type="entry name" value="DIHYDRODIPICOLINATE REDUCTASE"/>
    <property type="match status" value="1"/>
</dbReference>
<dbReference type="EC" id="1.17.1.8" evidence="10 13"/>
<evidence type="ECO:0000259" key="14">
    <source>
        <dbReference type="Pfam" id="PF01113"/>
    </source>
</evidence>
<keyword evidence="4" id="KW-0521">NADP</keyword>
<sequence>MKKIVVGGLNGKMGSFLVEALKNEEDLKLVAGVSEVEDLTGDIPVYSDPQKVINEIEFDVYVDFTVYEFAKIASELMLKSGKSIVIGTTGFNKADVDYLKDVARQYGGRGVIAPNFSIGAILINKFTEMCSHYFDNFEIVEYHHINKKDKPSGTAVYLANTLDCSLKRKLASTHVHSIRMPGILAKHQVLISDDYQTLELIHQSNSRHSFEKGIILAIRKVENLNELVYGLQHLID</sequence>
<dbReference type="NCBIfam" id="TIGR00036">
    <property type="entry name" value="dapB"/>
    <property type="match status" value="1"/>
</dbReference>
<evidence type="ECO:0000256" key="11">
    <source>
        <dbReference type="ARBA" id="ARBA00049080"/>
    </source>
</evidence>
<evidence type="ECO:0000256" key="3">
    <source>
        <dbReference type="ARBA" id="ARBA00022605"/>
    </source>
</evidence>
<evidence type="ECO:0000313" key="16">
    <source>
        <dbReference type="EMBL" id="MTK20346.1"/>
    </source>
</evidence>
<evidence type="ECO:0000256" key="7">
    <source>
        <dbReference type="ARBA" id="ARBA00023027"/>
    </source>
</evidence>
<comment type="catalytic activity">
    <reaction evidence="12">
        <text>(S)-2,3,4,5-tetrahydrodipicolinate + NAD(+) + H2O = (2S,4S)-4-hydroxy-2,3,4,5-tetrahydrodipicolinate + NADH + H(+)</text>
        <dbReference type="Rhea" id="RHEA:35323"/>
        <dbReference type="ChEBI" id="CHEBI:15377"/>
        <dbReference type="ChEBI" id="CHEBI:15378"/>
        <dbReference type="ChEBI" id="CHEBI:16845"/>
        <dbReference type="ChEBI" id="CHEBI:57540"/>
        <dbReference type="ChEBI" id="CHEBI:57945"/>
        <dbReference type="ChEBI" id="CHEBI:67139"/>
        <dbReference type="EC" id="1.17.1.8"/>
    </reaction>
</comment>
<evidence type="ECO:0000313" key="17">
    <source>
        <dbReference type="Proteomes" id="UP000487649"/>
    </source>
</evidence>
<keyword evidence="7" id="KW-0520">NAD</keyword>
<evidence type="ECO:0000256" key="2">
    <source>
        <dbReference type="ARBA" id="ARBA00022490"/>
    </source>
</evidence>
<dbReference type="RefSeq" id="WP_006785416.1">
    <property type="nucleotide sequence ID" value="NZ_CABJBH010000007.1"/>
</dbReference>
<keyword evidence="8" id="KW-0457">Lysine biosynthesis</keyword>
<dbReference type="OrthoDB" id="9790352at2"/>
<dbReference type="InterPro" id="IPR036291">
    <property type="entry name" value="NAD(P)-bd_dom_sf"/>
</dbReference>
<dbReference type="EMBL" id="WMQE01000004">
    <property type="protein sequence ID" value="MTK20346.1"/>
    <property type="molecule type" value="Genomic_DNA"/>
</dbReference>
<dbReference type="GeneID" id="60059116"/>
<evidence type="ECO:0000256" key="4">
    <source>
        <dbReference type="ARBA" id="ARBA00022857"/>
    </source>
</evidence>
<keyword evidence="2" id="KW-0963">Cytoplasm</keyword>
<dbReference type="PANTHER" id="PTHR20836:SF0">
    <property type="entry name" value="4-HYDROXY-TETRAHYDRODIPICOLINATE REDUCTASE 1, CHLOROPLASTIC-RELATED"/>
    <property type="match status" value="1"/>
</dbReference>